<feature type="signal peptide" evidence="1">
    <location>
        <begin position="1"/>
        <end position="28"/>
    </location>
</feature>
<comment type="caution">
    <text evidence="4">The sequence shown here is derived from an EMBL/GenBank/DDBJ whole genome shotgun (WGS) entry which is preliminary data.</text>
</comment>
<name>A0ABU6K346_9RHOO</name>
<proteinExistence type="predicted"/>
<feature type="domain" description="FecR protein" evidence="3">
    <location>
        <begin position="130"/>
        <end position="233"/>
    </location>
</feature>
<dbReference type="InterPro" id="IPR036779">
    <property type="entry name" value="LysM_dom_sf"/>
</dbReference>
<dbReference type="CDD" id="cd00118">
    <property type="entry name" value="LysM"/>
    <property type="match status" value="1"/>
</dbReference>
<dbReference type="InterPro" id="IPR018392">
    <property type="entry name" value="LysM"/>
</dbReference>
<dbReference type="Gene3D" id="3.10.350.10">
    <property type="entry name" value="LysM domain"/>
    <property type="match status" value="1"/>
</dbReference>
<dbReference type="Gene3D" id="2.60.120.1440">
    <property type="match status" value="1"/>
</dbReference>
<evidence type="ECO:0000313" key="4">
    <source>
        <dbReference type="EMBL" id="MEC5386009.1"/>
    </source>
</evidence>
<dbReference type="InterPro" id="IPR013783">
    <property type="entry name" value="Ig-like_fold"/>
</dbReference>
<dbReference type="PANTHER" id="PTHR38731:SF1">
    <property type="entry name" value="FECR PROTEIN DOMAIN-CONTAINING PROTEIN"/>
    <property type="match status" value="1"/>
</dbReference>
<keyword evidence="5" id="KW-1185">Reference proteome</keyword>
<dbReference type="PIRSF" id="PIRSF029644">
    <property type="entry name" value="UCP029644"/>
    <property type="match status" value="1"/>
</dbReference>
<dbReference type="InterPro" id="IPR006860">
    <property type="entry name" value="FecR"/>
</dbReference>
<dbReference type="RefSeq" id="WP_327598990.1">
    <property type="nucleotide sequence ID" value="NZ_JAYXHS010000002.1"/>
</dbReference>
<evidence type="ECO:0000259" key="3">
    <source>
        <dbReference type="Pfam" id="PF04773"/>
    </source>
</evidence>
<feature type="domain" description="LysM" evidence="2">
    <location>
        <begin position="41"/>
        <end position="87"/>
    </location>
</feature>
<organism evidence="4 5">
    <name type="scientific">Uliginosibacterium silvisoli</name>
    <dbReference type="NCBI Taxonomy" id="3114758"/>
    <lineage>
        <taxon>Bacteria</taxon>
        <taxon>Pseudomonadati</taxon>
        <taxon>Pseudomonadota</taxon>
        <taxon>Betaproteobacteria</taxon>
        <taxon>Rhodocyclales</taxon>
        <taxon>Zoogloeaceae</taxon>
        <taxon>Uliginosibacterium</taxon>
    </lineage>
</organism>
<dbReference type="Pfam" id="PF04773">
    <property type="entry name" value="FecR"/>
    <property type="match status" value="1"/>
</dbReference>
<gene>
    <name evidence="4" type="ORF">VVD49_09750</name>
</gene>
<evidence type="ECO:0000259" key="2">
    <source>
        <dbReference type="Pfam" id="PF01476"/>
    </source>
</evidence>
<dbReference type="EMBL" id="JAYXHS010000002">
    <property type="protein sequence ID" value="MEC5386009.1"/>
    <property type="molecule type" value="Genomic_DNA"/>
</dbReference>
<reference evidence="4 5" key="1">
    <citation type="submission" date="2024-01" db="EMBL/GenBank/DDBJ databases">
        <title>Uliginosibacterium soil sp. nov.</title>
        <authorList>
            <person name="Lv Y."/>
        </authorList>
    </citation>
    <scope>NUCLEOTIDE SEQUENCE [LARGE SCALE GENOMIC DNA]</scope>
    <source>
        <strain evidence="4 5">H3</strain>
    </source>
</reference>
<dbReference type="Pfam" id="PF01476">
    <property type="entry name" value="LysM"/>
    <property type="match status" value="1"/>
</dbReference>
<evidence type="ECO:0000256" key="1">
    <source>
        <dbReference type="SAM" id="SignalP"/>
    </source>
</evidence>
<sequence length="555" mass="60107">MMSSYPWFRRHLFCLGLLTALCIATATAADMPKAAPEMWHYSIKPGDTLIGVANAFLKNPNDWPKLQTINLIPDPKRLVPGSTLRLPVALLRREAAVAEVVFVQGQATRMAQDGSKQPLAEGAKLQIGDIIETPADASVSLRFVDGSRLLLTPNSKLVLNDMQLLGKAGIAQTILELQRGSLDTGVAKQDKPGARYEIKSRSLNLAVRGTEFRVAVDEANQATRSEVIEGVVQASGEQGKAVAVQAGFGTQATAGQAAAAPRALLPAPVLSQLPARFERIPLRIGLPPTAGATRYRAQVFADNTFRQLLLDGTFTDGSAKWADLPDGRYMLRVRAIDSAGLEGLNADREFVLKARPEPPFLNAPLDGTKSYGTETTLRWSASTKAQRYHVQVSAQADFNTLLSEAGDLTKTEHVVALAPGQYYWRVASIAPGADHGPFSDVQAFTQRPIPESPQMGAPEISEQGMLFRWSAGASGSQYQVQLARDADFNDLVLDKQLTSNEVRIEPLPAGTYYLRSKTIDADGFAGPFGTAQKLEVPGTQWKWLLFLIPLIPLAL</sequence>
<protein>
    <submittedName>
        <fullName evidence="4">FecR domain-containing protein</fullName>
    </submittedName>
</protein>
<keyword evidence="1" id="KW-0732">Signal</keyword>
<accession>A0ABU6K346</accession>
<dbReference type="PANTHER" id="PTHR38731">
    <property type="entry name" value="LIPL45-RELATED LIPOPROTEIN-RELATED"/>
    <property type="match status" value="1"/>
</dbReference>
<dbReference type="InterPro" id="IPR016930">
    <property type="entry name" value="UCP029644"/>
</dbReference>
<dbReference type="Proteomes" id="UP001331561">
    <property type="component" value="Unassembled WGS sequence"/>
</dbReference>
<dbReference type="Gene3D" id="2.60.40.10">
    <property type="entry name" value="Immunoglobulins"/>
    <property type="match status" value="2"/>
</dbReference>
<feature type="chain" id="PRO_5046080247" evidence="1">
    <location>
        <begin position="29"/>
        <end position="555"/>
    </location>
</feature>
<evidence type="ECO:0000313" key="5">
    <source>
        <dbReference type="Proteomes" id="UP001331561"/>
    </source>
</evidence>